<gene>
    <name evidence="4" type="primary">ubiC</name>
    <name evidence="5" type="ORF">BVH74_05150</name>
</gene>
<dbReference type="EMBL" id="CP020100">
    <property type="protein sequence ID" value="AQZ94176.1"/>
    <property type="molecule type" value="Genomic_DNA"/>
</dbReference>
<feature type="binding site" evidence="4">
    <location>
        <position position="127"/>
    </location>
    <ligand>
        <name>substrate</name>
    </ligand>
</feature>
<dbReference type="GO" id="GO:0042866">
    <property type="term" value="P:pyruvate biosynthetic process"/>
    <property type="evidence" value="ECO:0007669"/>
    <property type="project" value="UniProtKB-UniRule"/>
</dbReference>
<name>A0A1V0B2L4_9GAMM</name>
<reference evidence="5 6" key="1">
    <citation type="submission" date="2017-03" db="EMBL/GenBank/DDBJ databases">
        <title>Complete genome sequence of the novel DNRA strain Pseudomonas sp. S-6-2 isolated from Chinese polluted river sediment. Journal of Biotechnology.</title>
        <authorList>
            <person name="Li J."/>
            <person name="Xiang F."/>
            <person name="Wang L."/>
            <person name="Xi L."/>
            <person name="Liu J."/>
        </authorList>
    </citation>
    <scope>NUCLEOTIDE SEQUENCE [LARGE SCALE GENOMIC DNA]</scope>
    <source>
        <strain evidence="5 6">S-6-2</strain>
    </source>
</reference>
<comment type="similarity">
    <text evidence="4">Belongs to the UbiC family.</text>
</comment>
<dbReference type="EC" id="4.1.3.40" evidence="4"/>
<evidence type="ECO:0000256" key="4">
    <source>
        <dbReference type="HAMAP-Rule" id="MF_01632"/>
    </source>
</evidence>
<dbReference type="GO" id="GO:0008813">
    <property type="term" value="F:chorismate lyase activity"/>
    <property type="evidence" value="ECO:0007669"/>
    <property type="project" value="UniProtKB-UniRule"/>
</dbReference>
<proteinExistence type="inferred from homology"/>
<keyword evidence="4" id="KW-0670">Pyruvate</keyword>
<keyword evidence="3 4" id="KW-0456">Lyase</keyword>
<keyword evidence="6" id="KW-1185">Reference proteome</keyword>
<evidence type="ECO:0000313" key="5">
    <source>
        <dbReference type="EMBL" id="AQZ94176.1"/>
    </source>
</evidence>
<dbReference type="STRING" id="1931241.BVH74_05150"/>
<evidence type="ECO:0000313" key="6">
    <source>
        <dbReference type="Proteomes" id="UP000243488"/>
    </source>
</evidence>
<comment type="subcellular location">
    <subcellularLocation>
        <location evidence="4">Cytoplasm</location>
    </subcellularLocation>
</comment>
<dbReference type="PANTHER" id="PTHR38683:SF1">
    <property type="entry name" value="CHORISMATE PYRUVATE-LYASE"/>
    <property type="match status" value="1"/>
</dbReference>
<keyword evidence="2 4" id="KW-0831">Ubiquinone biosynthesis</keyword>
<comment type="function">
    <text evidence="4">Removes the pyruvyl group from chorismate, with concomitant aromatization of the ring, to provide 4-hydroxybenzoate (4HB) for the ubiquinone pathway.</text>
</comment>
<dbReference type="PANTHER" id="PTHR38683">
    <property type="entry name" value="CHORISMATE PYRUVATE-LYASE"/>
    <property type="match status" value="1"/>
</dbReference>
<feature type="binding site" evidence="4">
    <location>
        <position position="89"/>
    </location>
    <ligand>
        <name>substrate</name>
    </ligand>
</feature>
<dbReference type="GO" id="GO:0006744">
    <property type="term" value="P:ubiquinone biosynthetic process"/>
    <property type="evidence" value="ECO:0007669"/>
    <property type="project" value="UniProtKB-UniRule"/>
</dbReference>
<evidence type="ECO:0000256" key="2">
    <source>
        <dbReference type="ARBA" id="ARBA00022688"/>
    </source>
</evidence>
<accession>A0A1V0B2L4</accession>
<comment type="caution">
    <text evidence="4">Lacks conserved residue(s) required for the propagation of feature annotation.</text>
</comment>
<sequence>MIPLWTTPIDHEPIQNVTVPDWFPAAQHPDAPAGALLDWLCGQGSLTQRLTAAGPNDFRVELLWQGIQTGRSDELQAFGLASGEPLWVREVLLHTAGAPRVFARSVAPLQTLREARVDLNSLGTRSLGELLFSDPEIQRGPIQISRYPAAWLPARVRAEQLWARRSSFGRGGQSRLLVCEVFLTGWPPAGQPHAMETSPC</sequence>
<dbReference type="Pfam" id="PF04345">
    <property type="entry name" value="Chor_lyase"/>
    <property type="match status" value="1"/>
</dbReference>
<comment type="catalytic activity">
    <reaction evidence="4">
        <text>chorismate = 4-hydroxybenzoate + pyruvate</text>
        <dbReference type="Rhea" id="RHEA:16505"/>
        <dbReference type="ChEBI" id="CHEBI:15361"/>
        <dbReference type="ChEBI" id="CHEBI:17879"/>
        <dbReference type="ChEBI" id="CHEBI:29748"/>
        <dbReference type="EC" id="4.1.3.40"/>
    </reaction>
</comment>
<dbReference type="HAMAP" id="MF_01632">
    <property type="entry name" value="UbiC"/>
    <property type="match status" value="1"/>
</dbReference>
<dbReference type="GO" id="GO:0005829">
    <property type="term" value="C:cytosol"/>
    <property type="evidence" value="ECO:0007669"/>
    <property type="project" value="TreeGrafter"/>
</dbReference>
<dbReference type="InterPro" id="IPR028978">
    <property type="entry name" value="Chorismate_lyase_/UTRA_dom_sf"/>
</dbReference>
<protein>
    <recommendedName>
        <fullName evidence="4">Probable chorismate pyruvate-lyase</fullName>
        <shortName evidence="4">CL</shortName>
        <shortName evidence="4">CPL</shortName>
        <ecNumber evidence="4">4.1.3.40</ecNumber>
    </recommendedName>
</protein>
<evidence type="ECO:0000256" key="1">
    <source>
        <dbReference type="ARBA" id="ARBA00022490"/>
    </source>
</evidence>
<keyword evidence="1 4" id="KW-0963">Cytoplasm</keyword>
<dbReference type="SUPFAM" id="SSF64288">
    <property type="entry name" value="Chorismate lyase-like"/>
    <property type="match status" value="1"/>
</dbReference>
<dbReference type="InterPro" id="IPR007440">
    <property type="entry name" value="Chorismate--pyruvate_lyase"/>
</dbReference>
<dbReference type="Gene3D" id="3.40.1410.10">
    <property type="entry name" value="Chorismate lyase-like"/>
    <property type="match status" value="1"/>
</dbReference>
<organism evidence="5 6">
    <name type="scientific">Halopseudomonas phragmitis</name>
    <dbReference type="NCBI Taxonomy" id="1931241"/>
    <lineage>
        <taxon>Bacteria</taxon>
        <taxon>Pseudomonadati</taxon>
        <taxon>Pseudomonadota</taxon>
        <taxon>Gammaproteobacteria</taxon>
        <taxon>Pseudomonadales</taxon>
        <taxon>Pseudomonadaceae</taxon>
        <taxon>Halopseudomonas</taxon>
    </lineage>
</organism>
<feature type="binding site" evidence="4">
    <location>
        <position position="180"/>
    </location>
    <ligand>
        <name>substrate</name>
    </ligand>
</feature>
<evidence type="ECO:0000256" key="3">
    <source>
        <dbReference type="ARBA" id="ARBA00023239"/>
    </source>
</evidence>
<dbReference type="Proteomes" id="UP000243488">
    <property type="component" value="Chromosome"/>
</dbReference>
<dbReference type="UniPathway" id="UPA00232"/>
<dbReference type="AlphaFoldDB" id="A0A1V0B2L4"/>
<comment type="pathway">
    <text evidence="4">Cofactor biosynthesis; ubiquinone biosynthesis.</text>
</comment>
<dbReference type="KEGG" id="ppha:BVH74_05150"/>